<organism evidence="1 2">
    <name type="scientific">Stephania yunnanensis</name>
    <dbReference type="NCBI Taxonomy" id="152371"/>
    <lineage>
        <taxon>Eukaryota</taxon>
        <taxon>Viridiplantae</taxon>
        <taxon>Streptophyta</taxon>
        <taxon>Embryophyta</taxon>
        <taxon>Tracheophyta</taxon>
        <taxon>Spermatophyta</taxon>
        <taxon>Magnoliopsida</taxon>
        <taxon>Ranunculales</taxon>
        <taxon>Menispermaceae</taxon>
        <taxon>Menispermoideae</taxon>
        <taxon>Cissampelideae</taxon>
        <taxon>Stephania</taxon>
    </lineage>
</organism>
<evidence type="ECO:0000313" key="2">
    <source>
        <dbReference type="Proteomes" id="UP001420932"/>
    </source>
</evidence>
<accession>A0AAP0LDY6</accession>
<reference evidence="1 2" key="1">
    <citation type="submission" date="2024-01" db="EMBL/GenBank/DDBJ databases">
        <title>Genome assemblies of Stephania.</title>
        <authorList>
            <person name="Yang L."/>
        </authorList>
    </citation>
    <scope>NUCLEOTIDE SEQUENCE [LARGE SCALE GENOMIC DNA]</scope>
    <source>
        <strain evidence="1">YNDBR</strain>
        <tissue evidence="1">Leaf</tissue>
    </source>
</reference>
<proteinExistence type="predicted"/>
<dbReference type="Proteomes" id="UP001420932">
    <property type="component" value="Unassembled WGS sequence"/>
</dbReference>
<gene>
    <name evidence="1" type="ORF">Syun_001562</name>
</gene>
<comment type="caution">
    <text evidence="1">The sequence shown here is derived from an EMBL/GenBank/DDBJ whole genome shotgun (WGS) entry which is preliminary data.</text>
</comment>
<sequence>MMHVRPYFEFYMCMHDLDPILSSLLCINPEVHQRRELETTYIPLDQYDFTPRVLTHLIIEL</sequence>
<keyword evidence="2" id="KW-1185">Reference proteome</keyword>
<protein>
    <submittedName>
        <fullName evidence="1">Uncharacterized protein</fullName>
    </submittedName>
</protein>
<dbReference type="AlphaFoldDB" id="A0AAP0LDY6"/>
<dbReference type="EMBL" id="JBBNAF010000001">
    <property type="protein sequence ID" value="KAK9169422.1"/>
    <property type="molecule type" value="Genomic_DNA"/>
</dbReference>
<name>A0AAP0LDY6_9MAGN</name>
<evidence type="ECO:0000313" key="1">
    <source>
        <dbReference type="EMBL" id="KAK9169422.1"/>
    </source>
</evidence>